<protein>
    <recommendedName>
        <fullName evidence="7">Shikimate kinase</fullName>
        <shortName evidence="7">SK</shortName>
        <ecNumber evidence="7">2.7.1.71</ecNumber>
    </recommendedName>
</protein>
<evidence type="ECO:0000256" key="6">
    <source>
        <dbReference type="ARBA" id="ARBA00023141"/>
    </source>
</evidence>
<keyword evidence="7" id="KW-0460">Magnesium</keyword>
<dbReference type="HAMAP" id="MF_00109">
    <property type="entry name" value="Shikimate_kinase"/>
    <property type="match status" value="1"/>
</dbReference>
<feature type="binding site" evidence="7">
    <location>
        <position position="119"/>
    </location>
    <ligand>
        <name>ATP</name>
        <dbReference type="ChEBI" id="CHEBI:30616"/>
    </ligand>
</feature>
<dbReference type="InterPro" id="IPR027417">
    <property type="entry name" value="P-loop_NTPase"/>
</dbReference>
<keyword evidence="5 7" id="KW-0067">ATP-binding</keyword>
<dbReference type="CDD" id="cd00464">
    <property type="entry name" value="SK"/>
    <property type="match status" value="1"/>
</dbReference>
<comment type="catalytic activity">
    <reaction evidence="7">
        <text>shikimate + ATP = 3-phosphoshikimate + ADP + H(+)</text>
        <dbReference type="Rhea" id="RHEA:13121"/>
        <dbReference type="ChEBI" id="CHEBI:15378"/>
        <dbReference type="ChEBI" id="CHEBI:30616"/>
        <dbReference type="ChEBI" id="CHEBI:36208"/>
        <dbReference type="ChEBI" id="CHEBI:145989"/>
        <dbReference type="ChEBI" id="CHEBI:456216"/>
        <dbReference type="EC" id="2.7.1.71"/>
    </reaction>
</comment>
<dbReference type="Pfam" id="PF01202">
    <property type="entry name" value="SKI"/>
    <property type="match status" value="1"/>
</dbReference>
<keyword evidence="7" id="KW-0963">Cytoplasm</keyword>
<keyword evidence="9" id="KW-1185">Reference proteome</keyword>
<evidence type="ECO:0000256" key="4">
    <source>
        <dbReference type="ARBA" id="ARBA00022777"/>
    </source>
</evidence>
<evidence type="ECO:0000313" key="8">
    <source>
        <dbReference type="EMBL" id="MET6991760.1"/>
    </source>
</evidence>
<accession>A0ABV2SYD1</accession>
<dbReference type="InterPro" id="IPR000623">
    <property type="entry name" value="Shikimate_kinase/TSH1"/>
</dbReference>
<comment type="caution">
    <text evidence="7">Lacks conserved residue(s) required for the propagation of feature annotation.</text>
</comment>
<keyword evidence="1 7" id="KW-0028">Amino-acid biosynthesis</keyword>
<keyword evidence="6 7" id="KW-0057">Aromatic amino acid biosynthesis</keyword>
<reference evidence="8 9" key="1">
    <citation type="submission" date="2024-07" db="EMBL/GenBank/DDBJ databases">
        <title>The genome sequence of type strain Sediminicola arcticus GDMCC 1.2805.</title>
        <authorList>
            <person name="Liu Y."/>
        </authorList>
    </citation>
    <scope>NUCLEOTIDE SEQUENCE [LARGE SCALE GENOMIC DNA]</scope>
    <source>
        <strain evidence="8 9">GDMCC 1.2805</strain>
    </source>
</reference>
<comment type="subunit">
    <text evidence="7">Monomer.</text>
</comment>
<organism evidence="8 9">
    <name type="scientific">Sediminicola arcticus</name>
    <dbReference type="NCBI Taxonomy" id="1574308"/>
    <lineage>
        <taxon>Bacteria</taxon>
        <taxon>Pseudomonadati</taxon>
        <taxon>Bacteroidota</taxon>
        <taxon>Flavobacteriia</taxon>
        <taxon>Flavobacteriales</taxon>
        <taxon>Flavobacteriaceae</taxon>
        <taxon>Sediminicola</taxon>
    </lineage>
</organism>
<feature type="binding site" evidence="7">
    <location>
        <position position="56"/>
    </location>
    <ligand>
        <name>substrate</name>
    </ligand>
</feature>
<keyword evidence="7" id="KW-0479">Metal-binding</keyword>
<comment type="similarity">
    <text evidence="7">Belongs to the shikimate kinase family.</text>
</comment>
<dbReference type="SUPFAM" id="SSF52540">
    <property type="entry name" value="P-loop containing nucleoside triphosphate hydrolases"/>
    <property type="match status" value="1"/>
</dbReference>
<keyword evidence="2 7" id="KW-0808">Transferase</keyword>
<evidence type="ECO:0000256" key="3">
    <source>
        <dbReference type="ARBA" id="ARBA00022741"/>
    </source>
</evidence>
<keyword evidence="3 7" id="KW-0547">Nucleotide-binding</keyword>
<dbReference type="Proteomes" id="UP001549799">
    <property type="component" value="Unassembled WGS sequence"/>
</dbReference>
<proteinExistence type="inferred from homology"/>
<dbReference type="Gene3D" id="3.40.50.300">
    <property type="entry name" value="P-loop containing nucleotide triphosphate hydrolases"/>
    <property type="match status" value="1"/>
</dbReference>
<comment type="caution">
    <text evidence="8">The sequence shown here is derived from an EMBL/GenBank/DDBJ whole genome shotgun (WGS) entry which is preliminary data.</text>
</comment>
<evidence type="ECO:0000256" key="5">
    <source>
        <dbReference type="ARBA" id="ARBA00022840"/>
    </source>
</evidence>
<dbReference type="RefSeq" id="WP_354616307.1">
    <property type="nucleotide sequence ID" value="NZ_JBEXAE010000008.1"/>
</dbReference>
<evidence type="ECO:0000256" key="2">
    <source>
        <dbReference type="ARBA" id="ARBA00022679"/>
    </source>
</evidence>
<evidence type="ECO:0000313" key="9">
    <source>
        <dbReference type="Proteomes" id="UP001549799"/>
    </source>
</evidence>
<feature type="binding site" evidence="7">
    <location>
        <position position="141"/>
    </location>
    <ligand>
        <name>substrate</name>
    </ligand>
</feature>
<name>A0ABV2SYD1_9FLAO</name>
<dbReference type="InterPro" id="IPR031322">
    <property type="entry name" value="Shikimate/glucono_kinase"/>
</dbReference>
<comment type="function">
    <text evidence="7">Catalyzes the specific phosphorylation of the 3-hydroxyl group of shikimic acid using ATP as a cosubstrate.</text>
</comment>
<dbReference type="EMBL" id="JBEXAE010000008">
    <property type="protein sequence ID" value="MET6991760.1"/>
    <property type="molecule type" value="Genomic_DNA"/>
</dbReference>
<feature type="binding site" evidence="7">
    <location>
        <position position="32"/>
    </location>
    <ligand>
        <name>substrate</name>
    </ligand>
</feature>
<feature type="binding site" evidence="7">
    <location>
        <position position="14"/>
    </location>
    <ligand>
        <name>Mg(2+)</name>
        <dbReference type="ChEBI" id="CHEBI:18420"/>
    </ligand>
</feature>
<comment type="pathway">
    <text evidence="7">Metabolic intermediate biosynthesis; chorismate biosynthesis; chorismate from D-erythrose 4-phosphate and phosphoenolpyruvate: step 5/7.</text>
</comment>
<dbReference type="PANTHER" id="PTHR21087:SF16">
    <property type="entry name" value="SHIKIMATE KINASE 1, CHLOROPLASTIC"/>
    <property type="match status" value="1"/>
</dbReference>
<dbReference type="GO" id="GO:0004765">
    <property type="term" value="F:shikimate kinase activity"/>
    <property type="evidence" value="ECO:0007669"/>
    <property type="project" value="UniProtKB-EC"/>
</dbReference>
<dbReference type="PANTHER" id="PTHR21087">
    <property type="entry name" value="SHIKIMATE KINASE"/>
    <property type="match status" value="1"/>
</dbReference>
<dbReference type="PRINTS" id="PR01100">
    <property type="entry name" value="SHIKIMTKNASE"/>
</dbReference>
<keyword evidence="4 7" id="KW-0418">Kinase</keyword>
<comment type="subcellular location">
    <subcellularLocation>
        <location evidence="7">Cytoplasm</location>
    </subcellularLocation>
</comment>
<feature type="binding site" evidence="7">
    <location>
        <begin position="10"/>
        <end position="15"/>
    </location>
    <ligand>
        <name>ATP</name>
        <dbReference type="ChEBI" id="CHEBI:30616"/>
    </ligand>
</feature>
<feature type="binding site" evidence="7">
    <location>
        <position position="79"/>
    </location>
    <ligand>
        <name>substrate</name>
    </ligand>
</feature>
<dbReference type="EC" id="2.7.1.71" evidence="7"/>
<sequence>MKIVLVGYMGSGKTTVGKELSKYLGFRFLDLDAYIEDKTGMKIAAIFKEKGELSFRKLEHQFVLEILENNLDVVLSTGGGTPCYSGNMEVISRHTNNVFYLRVSIPELVKRLSKEKSKRPLIAHIEDEALPEFFGKHLFERSPFYSLATHTIPSDGTPQDIALEIKSRLR</sequence>
<gene>
    <name evidence="7" type="primary">aroK</name>
    <name evidence="8" type="ORF">ABXZ36_14000</name>
</gene>
<evidence type="ECO:0000256" key="1">
    <source>
        <dbReference type="ARBA" id="ARBA00022605"/>
    </source>
</evidence>
<evidence type="ECO:0000256" key="7">
    <source>
        <dbReference type="HAMAP-Rule" id="MF_00109"/>
    </source>
</evidence>
<comment type="cofactor">
    <cofactor evidence="7">
        <name>Mg(2+)</name>
        <dbReference type="ChEBI" id="CHEBI:18420"/>
    </cofactor>
    <text evidence="7">Binds 1 Mg(2+) ion per subunit.</text>
</comment>